<dbReference type="InterPro" id="IPR027783">
    <property type="entry name" value="Bacterial_PH-related"/>
</dbReference>
<organism evidence="3 4">
    <name type="scientific">Stenotrophomonas aracearum</name>
    <dbReference type="NCBI Taxonomy" id="3003272"/>
    <lineage>
        <taxon>Bacteria</taxon>
        <taxon>Pseudomonadati</taxon>
        <taxon>Pseudomonadota</taxon>
        <taxon>Gammaproteobacteria</taxon>
        <taxon>Lysobacterales</taxon>
        <taxon>Lysobacteraceae</taxon>
        <taxon>Stenotrophomonas</taxon>
    </lineage>
</organism>
<keyword evidence="1" id="KW-0472">Membrane</keyword>
<proteinExistence type="predicted"/>
<name>A0ABY9YG31_9GAMM</name>
<protein>
    <submittedName>
        <fullName evidence="3">PH domain-containing protein</fullName>
    </submittedName>
</protein>
<feature type="transmembrane region" description="Helical" evidence="1">
    <location>
        <begin position="21"/>
        <end position="40"/>
    </location>
</feature>
<accession>A0ABY9YG31</accession>
<evidence type="ECO:0000313" key="4">
    <source>
        <dbReference type="Proteomes" id="UP001305421"/>
    </source>
</evidence>
<reference evidence="3 4" key="1">
    <citation type="submission" date="2022-12" db="EMBL/GenBank/DDBJ databases">
        <title>Two new species, Stenotrophomonas aracearum and Stenotrophomonas oahuensis, isolated from Anthurium (Araceae family) in Hawaii.</title>
        <authorList>
            <person name="Chunag S.C."/>
            <person name="Dobhal S."/>
            <person name="Alvarez A."/>
            <person name="Arif M."/>
        </authorList>
    </citation>
    <scope>NUCLEOTIDE SEQUENCE [LARGE SCALE GENOMIC DNA]</scope>
    <source>
        <strain evidence="3 4">A5588</strain>
    </source>
</reference>
<dbReference type="Pfam" id="PF10882">
    <property type="entry name" value="bPH_5"/>
    <property type="match status" value="1"/>
</dbReference>
<keyword evidence="1" id="KW-1133">Transmembrane helix</keyword>
<dbReference type="Proteomes" id="UP001305421">
    <property type="component" value="Chromosome"/>
</dbReference>
<gene>
    <name evidence="3" type="ORF">PDM28_05755</name>
</gene>
<keyword evidence="4" id="KW-1185">Reference proteome</keyword>
<keyword evidence="1" id="KW-0812">Transmembrane</keyword>
<evidence type="ECO:0000259" key="2">
    <source>
        <dbReference type="Pfam" id="PF10882"/>
    </source>
</evidence>
<sequence length="179" mass="19931">MNAHPDTRREFAVAPAPVWRLLWLWLPMLGVAVMIVATTLQSAQRTPMDLAITLPFLLLVSGVLTWAFFRRRIELQGTELVVTSTFYRRRTAVSALQLDRARIVDLAEHAEFKPGIKINGFGMPGFQSGHYRSGGKKVFCLVTDASRVLHLPLRDGSALLLSPENPRALLDALNAQATR</sequence>
<feature type="domain" description="Bacterial Pleckstrin homology" evidence="2">
    <location>
        <begin position="73"/>
        <end position="175"/>
    </location>
</feature>
<dbReference type="RefSeq" id="WP_311184124.1">
    <property type="nucleotide sequence ID" value="NZ_CP115543.1"/>
</dbReference>
<evidence type="ECO:0000256" key="1">
    <source>
        <dbReference type="SAM" id="Phobius"/>
    </source>
</evidence>
<evidence type="ECO:0000313" key="3">
    <source>
        <dbReference type="EMBL" id="WNH49817.1"/>
    </source>
</evidence>
<feature type="transmembrane region" description="Helical" evidence="1">
    <location>
        <begin position="52"/>
        <end position="69"/>
    </location>
</feature>
<dbReference type="EMBL" id="CP115543">
    <property type="protein sequence ID" value="WNH49817.1"/>
    <property type="molecule type" value="Genomic_DNA"/>
</dbReference>